<evidence type="ECO:0000256" key="7">
    <source>
        <dbReference type="PROSITE-ProRule" id="PRU10133"/>
    </source>
</evidence>
<feature type="compositionally biased region" description="Acidic residues" evidence="8">
    <location>
        <begin position="306"/>
        <end position="318"/>
    </location>
</feature>
<evidence type="ECO:0000256" key="8">
    <source>
        <dbReference type="SAM" id="MobiDB-lite"/>
    </source>
</evidence>
<evidence type="ECO:0000256" key="5">
    <source>
        <dbReference type="ARBA" id="ARBA00042179"/>
    </source>
</evidence>
<evidence type="ECO:0000259" key="9">
    <source>
        <dbReference type="PROSITE" id="PS50127"/>
    </source>
</evidence>
<protein>
    <recommendedName>
        <fullName evidence="3">Ubiquitin-conjugating enzyme E2 2</fullName>
    </recommendedName>
    <alternativeName>
        <fullName evidence="5">E2 ubiquitin-conjugating enzyme 2</fullName>
    </alternativeName>
    <alternativeName>
        <fullName evidence="6">Ubiquitin carrier protein UBC2</fullName>
    </alternativeName>
    <alternativeName>
        <fullName evidence="4">Ubiquitin-protein ligase UBC2</fullName>
    </alternativeName>
</protein>
<feature type="region of interest" description="Disordered" evidence="8">
    <location>
        <begin position="166"/>
        <end position="430"/>
    </location>
</feature>
<dbReference type="SMART" id="SM00212">
    <property type="entry name" value="UBCc"/>
    <property type="match status" value="1"/>
</dbReference>
<sequence>MNSRALRRLAADHGALHSQPLPPNYLFAPNAADNDDLTQLDILLAGPSHTPFSGGVFKLHLTIPPSYPQQPPTAYFRTPIFHPNVDPQTGGVCVETLKRDWDAKLTLRDILVVISCLLIQPNPDSALNADAGSLIQDEYEAFTKRAEMMTGIHARIPSALKDAVQEAQDRGREEDELQGAEGKRVVRDCEEAHSVPATRSRRTARQRGAVATRRSEASPSGDQAKRRQYPAPTQPFVVQSGDDDVFGGAVAPPRRRQRTKSVSEDSSTMDANQENDEARSPVKVRTPKVLTPRRPPGAPVPLGELSLEDASSDSDSEMAEYPPSPRKSPSKSPQKQRLAEQDLERPESSRDAQRRAPNITPPSNLVTKPLAHDSPFGMSPSPRKKKETRPVTPGKKKPGGVFGTPMPVGDGGIFKPRSPSSSEKKRIEERRKQALGAKLWRLCDGDVERWNRGDFGGEGFGVKAARW</sequence>
<dbReference type="PROSITE" id="PS00183">
    <property type="entry name" value="UBC_1"/>
    <property type="match status" value="1"/>
</dbReference>
<comment type="caution">
    <text evidence="10">The sequence shown here is derived from an EMBL/GenBank/DDBJ whole genome shotgun (WGS) entry which is preliminary data.</text>
</comment>
<dbReference type="AlphaFoldDB" id="A0A9W7SXG5"/>
<dbReference type="PANTHER" id="PTHR24067">
    <property type="entry name" value="UBIQUITIN-CONJUGATING ENZYME E2"/>
    <property type="match status" value="1"/>
</dbReference>
<dbReference type="InterPro" id="IPR050113">
    <property type="entry name" value="Ub_conjugating_enzyme"/>
</dbReference>
<dbReference type="GO" id="GO:0016740">
    <property type="term" value="F:transferase activity"/>
    <property type="evidence" value="ECO:0007669"/>
    <property type="project" value="UniProtKB-KW"/>
</dbReference>
<reference evidence="10 11" key="2">
    <citation type="journal article" date="2021" name="Curr. Genet.">
        <title>Genetic response to nitrogen starvation in the aggressive Eucalyptus foliar pathogen Teratosphaeria destructans.</title>
        <authorList>
            <person name="Havenga M."/>
            <person name="Wingfield B.D."/>
            <person name="Wingfield M.J."/>
            <person name="Dreyer L.L."/>
            <person name="Roets F."/>
            <person name="Aylward J."/>
        </authorList>
    </citation>
    <scope>NUCLEOTIDE SEQUENCE [LARGE SCALE GENOMIC DNA]</scope>
    <source>
        <strain evidence="10">CMW44962</strain>
    </source>
</reference>
<dbReference type="Proteomes" id="UP001138500">
    <property type="component" value="Unassembled WGS sequence"/>
</dbReference>
<feature type="compositionally biased region" description="Basic and acidic residues" evidence="8">
    <location>
        <begin position="181"/>
        <end position="193"/>
    </location>
</feature>
<proteinExistence type="predicted"/>
<name>A0A9W7SXG5_9PEZI</name>
<keyword evidence="11" id="KW-1185">Reference proteome</keyword>
<dbReference type="Gene3D" id="3.10.110.10">
    <property type="entry name" value="Ubiquitin Conjugating Enzyme"/>
    <property type="match status" value="1"/>
</dbReference>
<organism evidence="10 11">
    <name type="scientific">Teratosphaeria destructans</name>
    <dbReference type="NCBI Taxonomy" id="418781"/>
    <lineage>
        <taxon>Eukaryota</taxon>
        <taxon>Fungi</taxon>
        <taxon>Dikarya</taxon>
        <taxon>Ascomycota</taxon>
        <taxon>Pezizomycotina</taxon>
        <taxon>Dothideomycetes</taxon>
        <taxon>Dothideomycetidae</taxon>
        <taxon>Mycosphaerellales</taxon>
        <taxon>Teratosphaeriaceae</taxon>
        <taxon>Teratosphaeria</taxon>
    </lineage>
</organism>
<feature type="domain" description="UBC core" evidence="9">
    <location>
        <begin position="4"/>
        <end position="155"/>
    </location>
</feature>
<evidence type="ECO:0000256" key="6">
    <source>
        <dbReference type="ARBA" id="ARBA00042190"/>
    </source>
</evidence>
<keyword evidence="1" id="KW-0808">Transferase</keyword>
<evidence type="ECO:0000256" key="1">
    <source>
        <dbReference type="ARBA" id="ARBA00022679"/>
    </source>
</evidence>
<dbReference type="EMBL" id="RIBY02000657">
    <property type="protein sequence ID" value="KAH9838947.1"/>
    <property type="molecule type" value="Genomic_DNA"/>
</dbReference>
<dbReference type="Pfam" id="PF00179">
    <property type="entry name" value="UQ_con"/>
    <property type="match status" value="1"/>
</dbReference>
<feature type="compositionally biased region" description="Basic and acidic residues" evidence="8">
    <location>
        <begin position="337"/>
        <end position="354"/>
    </location>
</feature>
<dbReference type="SUPFAM" id="SSF54495">
    <property type="entry name" value="UBC-like"/>
    <property type="match status" value="1"/>
</dbReference>
<evidence type="ECO:0000256" key="4">
    <source>
        <dbReference type="ARBA" id="ARBA00041569"/>
    </source>
</evidence>
<dbReference type="OrthoDB" id="10069349at2759"/>
<dbReference type="PROSITE" id="PS50127">
    <property type="entry name" value="UBC_2"/>
    <property type="match status" value="1"/>
</dbReference>
<evidence type="ECO:0000313" key="11">
    <source>
        <dbReference type="Proteomes" id="UP001138500"/>
    </source>
</evidence>
<feature type="active site" description="Glycyl thioester intermediate" evidence="7">
    <location>
        <position position="93"/>
    </location>
</feature>
<dbReference type="InterPro" id="IPR000608">
    <property type="entry name" value="UBC"/>
</dbReference>
<dbReference type="InterPro" id="IPR023313">
    <property type="entry name" value="UBQ-conjugating_AS"/>
</dbReference>
<evidence type="ECO:0000313" key="10">
    <source>
        <dbReference type="EMBL" id="KAH9838947.1"/>
    </source>
</evidence>
<dbReference type="InterPro" id="IPR016135">
    <property type="entry name" value="UBQ-conjugating_enzyme/RWD"/>
</dbReference>
<gene>
    <name evidence="10" type="ORF">Tdes44962_MAKER08110</name>
</gene>
<reference evidence="10 11" key="1">
    <citation type="journal article" date="2018" name="IMA Fungus">
        <title>IMA Genome-F 10: Nine draft genome sequences of Claviceps purpurea s.lat., including C. arundinis, C. humidiphila, and C. cf. spartinae, pseudomolecules for the pitch canker pathogen Fusarium circinatum, draft genome of Davidsoniella eucalypti, Grosmannia galeiformis, Quambalaria eucalypti, and Teratosphaeria destructans.</title>
        <authorList>
            <person name="Wingfield B.D."/>
            <person name="Liu M."/>
            <person name="Nguyen H.D."/>
            <person name="Lane F.A."/>
            <person name="Morgan S.W."/>
            <person name="De Vos L."/>
            <person name="Wilken P.M."/>
            <person name="Duong T.A."/>
            <person name="Aylward J."/>
            <person name="Coetzee M.P."/>
            <person name="Dadej K."/>
            <person name="De Beer Z.W."/>
            <person name="Findlay W."/>
            <person name="Havenga M."/>
            <person name="Kolarik M."/>
            <person name="Menzies J.G."/>
            <person name="Naidoo K."/>
            <person name="Pochopski O."/>
            <person name="Shoukouhi P."/>
            <person name="Santana Q.C."/>
            <person name="Seifert K.A."/>
            <person name="Soal N."/>
            <person name="Steenkamp E.T."/>
            <person name="Tatham C.T."/>
            <person name="van der Nest M.A."/>
            <person name="Wingfield M.J."/>
        </authorList>
    </citation>
    <scope>NUCLEOTIDE SEQUENCE [LARGE SCALE GENOMIC DNA]</scope>
    <source>
        <strain evidence="10">CMW44962</strain>
    </source>
</reference>
<dbReference type="CDD" id="cd23804">
    <property type="entry name" value="UBCc_UBE2S"/>
    <property type="match status" value="1"/>
</dbReference>
<accession>A0A9W7SXG5</accession>
<evidence type="ECO:0000256" key="2">
    <source>
        <dbReference type="ARBA" id="ARBA00022786"/>
    </source>
</evidence>
<keyword evidence="2" id="KW-0833">Ubl conjugation pathway</keyword>
<evidence type="ECO:0000256" key="3">
    <source>
        <dbReference type="ARBA" id="ARBA00039884"/>
    </source>
</evidence>